<dbReference type="GeneID" id="90767544"/>
<comment type="caution">
    <text evidence="12">Lacks conserved residue(s) required for the propagation of feature annotation.</text>
</comment>
<comment type="function">
    <text evidence="11 12">Involved in protein export. Participates in an early event of protein translocation.</text>
</comment>
<gene>
    <name evidence="14" type="primary">secG</name>
    <name evidence="14" type="ORF">E0E05_09575</name>
</gene>
<evidence type="ECO:0000256" key="6">
    <source>
        <dbReference type="ARBA" id="ARBA00022692"/>
    </source>
</evidence>
<evidence type="ECO:0000256" key="13">
    <source>
        <dbReference type="SAM" id="MobiDB-lite"/>
    </source>
</evidence>
<keyword evidence="4 12" id="KW-0813">Transport</keyword>
<evidence type="ECO:0000256" key="4">
    <source>
        <dbReference type="ARBA" id="ARBA00022448"/>
    </source>
</evidence>
<reference evidence="14 15" key="1">
    <citation type="journal article" date="2017" name="Int. J. Syst. Evol. Microbiol.">
        <title>Roseitalea porphyridii gen. nov., sp. nov., isolated from a red alga, and reclassification of Hoeflea suaedae Chung et al. 2013 as Pseudohoeflea suaedae gen. nov., comb. nov.</title>
        <authorList>
            <person name="Hyeon J.W."/>
            <person name="Jeong S.E."/>
            <person name="Baek K."/>
            <person name="Jeon C.O."/>
        </authorList>
    </citation>
    <scope>NUCLEOTIDE SEQUENCE [LARGE SCALE GENOMIC DNA]</scope>
    <source>
        <strain evidence="14 15">MA7-20</strain>
    </source>
</reference>
<evidence type="ECO:0000256" key="7">
    <source>
        <dbReference type="ARBA" id="ARBA00022927"/>
    </source>
</evidence>
<dbReference type="PANTHER" id="PTHR34182">
    <property type="entry name" value="PROTEIN-EXPORT MEMBRANE PROTEIN SECG"/>
    <property type="match status" value="1"/>
</dbReference>
<evidence type="ECO:0000256" key="5">
    <source>
        <dbReference type="ARBA" id="ARBA00022475"/>
    </source>
</evidence>
<evidence type="ECO:0000256" key="1">
    <source>
        <dbReference type="ARBA" id="ARBA00004651"/>
    </source>
</evidence>
<dbReference type="AlphaFoldDB" id="A0A4P6V1T0"/>
<protein>
    <recommendedName>
        <fullName evidence="3 12">Protein-export membrane protein SecG</fullName>
    </recommendedName>
</protein>
<dbReference type="GO" id="GO:0015450">
    <property type="term" value="F:protein-transporting ATPase activity"/>
    <property type="evidence" value="ECO:0007669"/>
    <property type="project" value="UniProtKB-UniRule"/>
</dbReference>
<keyword evidence="10 12" id="KW-0472">Membrane</keyword>
<organism evidence="14 15">
    <name type="scientific">Roseitalea porphyridii</name>
    <dbReference type="NCBI Taxonomy" id="1852022"/>
    <lineage>
        <taxon>Bacteria</taxon>
        <taxon>Pseudomonadati</taxon>
        <taxon>Pseudomonadota</taxon>
        <taxon>Alphaproteobacteria</taxon>
        <taxon>Hyphomicrobiales</taxon>
        <taxon>Ahrensiaceae</taxon>
        <taxon>Roseitalea</taxon>
    </lineage>
</organism>
<keyword evidence="8 12" id="KW-1133">Transmembrane helix</keyword>
<dbReference type="RefSeq" id="WP_131616507.1">
    <property type="nucleotide sequence ID" value="NZ_CP036532.1"/>
</dbReference>
<keyword evidence="7 12" id="KW-0653">Protein transport</keyword>
<dbReference type="PRINTS" id="PR01651">
    <property type="entry name" value="SECGEXPORT"/>
</dbReference>
<dbReference type="GO" id="GO:0005886">
    <property type="term" value="C:plasma membrane"/>
    <property type="evidence" value="ECO:0007669"/>
    <property type="project" value="UniProtKB-SubCell"/>
</dbReference>
<keyword evidence="6 12" id="KW-0812">Transmembrane</keyword>
<feature type="region of interest" description="Disordered" evidence="13">
    <location>
        <begin position="85"/>
        <end position="153"/>
    </location>
</feature>
<evidence type="ECO:0000256" key="3">
    <source>
        <dbReference type="ARBA" id="ARBA00017876"/>
    </source>
</evidence>
<dbReference type="OrthoDB" id="7366942at2"/>
<proteinExistence type="inferred from homology"/>
<dbReference type="Pfam" id="PF03840">
    <property type="entry name" value="SecG"/>
    <property type="match status" value="1"/>
</dbReference>
<name>A0A4P6V1T0_9HYPH</name>
<dbReference type="NCBIfam" id="TIGR00810">
    <property type="entry name" value="secG"/>
    <property type="match status" value="1"/>
</dbReference>
<evidence type="ECO:0000256" key="9">
    <source>
        <dbReference type="ARBA" id="ARBA00023010"/>
    </source>
</evidence>
<evidence type="ECO:0000256" key="12">
    <source>
        <dbReference type="RuleBase" id="RU365087"/>
    </source>
</evidence>
<sequence length="153" mass="14842">MQTILIVIHLMIVIALVGVVLLQRSEGGGLGIGGGNAMSARGAANPLTRITVILGAAFFVTSVSLGLLGRYGTDPTDVLDRIPAVGETVDPETGESVPGEGGVLDLLGPAQEQPAGQGGVPSDSEVPDTSVPTGGGTGTGGASGGSSGGVPNN</sequence>
<evidence type="ECO:0000256" key="8">
    <source>
        <dbReference type="ARBA" id="ARBA00022989"/>
    </source>
</evidence>
<evidence type="ECO:0000313" key="14">
    <source>
        <dbReference type="EMBL" id="QBK30823.1"/>
    </source>
</evidence>
<dbReference type="PANTHER" id="PTHR34182:SF1">
    <property type="entry name" value="PROTEIN-EXPORT MEMBRANE PROTEIN SECG"/>
    <property type="match status" value="1"/>
</dbReference>
<evidence type="ECO:0000256" key="2">
    <source>
        <dbReference type="ARBA" id="ARBA00008445"/>
    </source>
</evidence>
<comment type="subcellular location">
    <subcellularLocation>
        <location evidence="1 12">Cell membrane</location>
        <topology evidence="1 12">Multi-pass membrane protein</topology>
    </subcellularLocation>
</comment>
<dbReference type="GO" id="GO:0009306">
    <property type="term" value="P:protein secretion"/>
    <property type="evidence" value="ECO:0007669"/>
    <property type="project" value="UniProtKB-UniRule"/>
</dbReference>
<dbReference type="EMBL" id="CP036532">
    <property type="protein sequence ID" value="QBK30823.1"/>
    <property type="molecule type" value="Genomic_DNA"/>
</dbReference>
<dbReference type="GO" id="GO:0065002">
    <property type="term" value="P:intracellular protein transmembrane transport"/>
    <property type="evidence" value="ECO:0007669"/>
    <property type="project" value="TreeGrafter"/>
</dbReference>
<keyword evidence="5 12" id="KW-1003">Cell membrane</keyword>
<accession>A0A4P6V1T0</accession>
<evidence type="ECO:0000256" key="11">
    <source>
        <dbReference type="ARBA" id="ARBA00025182"/>
    </source>
</evidence>
<dbReference type="Proteomes" id="UP000293719">
    <property type="component" value="Chromosome"/>
</dbReference>
<keyword evidence="15" id="KW-1185">Reference proteome</keyword>
<dbReference type="GO" id="GO:0043952">
    <property type="term" value="P:protein transport by the Sec complex"/>
    <property type="evidence" value="ECO:0007669"/>
    <property type="project" value="TreeGrafter"/>
</dbReference>
<dbReference type="KEGG" id="rpod:E0E05_09575"/>
<comment type="similarity">
    <text evidence="2 12">Belongs to the SecG family.</text>
</comment>
<evidence type="ECO:0000313" key="15">
    <source>
        <dbReference type="Proteomes" id="UP000293719"/>
    </source>
</evidence>
<evidence type="ECO:0000256" key="10">
    <source>
        <dbReference type="ARBA" id="ARBA00023136"/>
    </source>
</evidence>
<feature type="compositionally biased region" description="Gly residues" evidence="13">
    <location>
        <begin position="133"/>
        <end position="153"/>
    </location>
</feature>
<dbReference type="InterPro" id="IPR004692">
    <property type="entry name" value="SecG"/>
</dbReference>
<keyword evidence="9 12" id="KW-0811">Translocation</keyword>
<feature type="transmembrane region" description="Helical" evidence="12">
    <location>
        <begin position="51"/>
        <end position="71"/>
    </location>
</feature>